<evidence type="ECO:0000256" key="2">
    <source>
        <dbReference type="ARBA" id="ARBA00022692"/>
    </source>
</evidence>
<feature type="transmembrane region" description="Helical" evidence="7">
    <location>
        <begin position="159"/>
        <end position="180"/>
    </location>
</feature>
<dbReference type="EMBL" id="WIGM01000823">
    <property type="protein sequence ID" value="KAF6811301.1"/>
    <property type="molecule type" value="Genomic_DNA"/>
</dbReference>
<dbReference type="Proteomes" id="UP000639643">
    <property type="component" value="Unassembled WGS sequence"/>
</dbReference>
<evidence type="ECO:0000256" key="6">
    <source>
        <dbReference type="SAM" id="MobiDB-lite"/>
    </source>
</evidence>
<evidence type="ECO:0000256" key="1">
    <source>
        <dbReference type="ARBA" id="ARBA00004141"/>
    </source>
</evidence>
<gene>
    <name evidence="9" type="ORF">CMUS01_13302</name>
</gene>
<reference evidence="9" key="1">
    <citation type="journal article" date="2020" name="Phytopathology">
        <title>Genome Sequence Resources of Colletotrichum truncatum, C. plurivorum, C. musicola, and C. sojae: Four Species Pathogenic to Soybean (Glycine max).</title>
        <authorList>
            <person name="Rogerio F."/>
            <person name="Boufleur T.R."/>
            <person name="Ciampi-Guillardi M."/>
            <person name="Sukno S.A."/>
            <person name="Thon M.R."/>
            <person name="Massola Junior N.S."/>
            <person name="Baroncelli R."/>
        </authorList>
    </citation>
    <scope>NUCLEOTIDE SEQUENCE</scope>
    <source>
        <strain evidence="9">LFN0074</strain>
    </source>
</reference>
<keyword evidence="4 7" id="KW-0472">Membrane</keyword>
<evidence type="ECO:0000256" key="3">
    <source>
        <dbReference type="ARBA" id="ARBA00022989"/>
    </source>
</evidence>
<dbReference type="PANTHER" id="PTHR33048">
    <property type="entry name" value="PTH11-LIKE INTEGRAL MEMBRANE PROTEIN (AFU_ORTHOLOGUE AFUA_5G11245)"/>
    <property type="match status" value="1"/>
</dbReference>
<evidence type="ECO:0000313" key="10">
    <source>
        <dbReference type="Proteomes" id="UP000639643"/>
    </source>
</evidence>
<feature type="transmembrane region" description="Helical" evidence="7">
    <location>
        <begin position="187"/>
        <end position="209"/>
    </location>
</feature>
<feature type="domain" description="Rhodopsin" evidence="8">
    <location>
        <begin position="96"/>
        <end position="338"/>
    </location>
</feature>
<dbReference type="PANTHER" id="PTHR33048:SF160">
    <property type="entry name" value="SAT4 FAMILY MEMBRANE PROTEIN"/>
    <property type="match status" value="1"/>
</dbReference>
<dbReference type="GO" id="GO:0016020">
    <property type="term" value="C:membrane"/>
    <property type="evidence" value="ECO:0007669"/>
    <property type="project" value="UniProtKB-SubCell"/>
</dbReference>
<comment type="caution">
    <text evidence="9">The sequence shown here is derived from an EMBL/GenBank/DDBJ whole genome shotgun (WGS) entry which is preliminary data.</text>
</comment>
<feature type="transmembrane region" description="Helical" evidence="7">
    <location>
        <begin position="240"/>
        <end position="259"/>
    </location>
</feature>
<evidence type="ECO:0000259" key="8">
    <source>
        <dbReference type="Pfam" id="PF20684"/>
    </source>
</evidence>
<feature type="region of interest" description="Disordered" evidence="6">
    <location>
        <begin position="351"/>
        <end position="379"/>
    </location>
</feature>
<dbReference type="OrthoDB" id="2496787at2759"/>
<proteinExistence type="inferred from homology"/>
<keyword evidence="3 7" id="KW-1133">Transmembrane helix</keyword>
<dbReference type="AlphaFoldDB" id="A0A8H6JEQ1"/>
<organism evidence="9 10">
    <name type="scientific">Colletotrichum musicola</name>
    <dbReference type="NCBI Taxonomy" id="2175873"/>
    <lineage>
        <taxon>Eukaryota</taxon>
        <taxon>Fungi</taxon>
        <taxon>Dikarya</taxon>
        <taxon>Ascomycota</taxon>
        <taxon>Pezizomycotina</taxon>
        <taxon>Sordariomycetes</taxon>
        <taxon>Hypocreomycetidae</taxon>
        <taxon>Glomerellales</taxon>
        <taxon>Glomerellaceae</taxon>
        <taxon>Colletotrichum</taxon>
        <taxon>Colletotrichum orchidearum species complex</taxon>
    </lineage>
</organism>
<keyword evidence="2 7" id="KW-0812">Transmembrane</keyword>
<evidence type="ECO:0000256" key="4">
    <source>
        <dbReference type="ARBA" id="ARBA00023136"/>
    </source>
</evidence>
<feature type="transmembrane region" description="Helical" evidence="7">
    <location>
        <begin position="83"/>
        <end position="100"/>
    </location>
</feature>
<sequence>MANCSVIDESCVCPSHEFQEVVEGCTLGSCTFKDALGKRVLLISKSEPFRPTDSEPIATKNITWTACGYPNIDEFPKTIPARVILFILLPTLSFVLRMVVKKAGLSVWGADDTTIVVAYRPLLTLFRRSGASFGAGKDLWTLPERNVTKTFQMLFACQIQYFITLTTIRASILFMYLRIFPGRTFRVVLWATHVFNASVWIAFPLILVFRCIPVNLSWTFWNGGGSNHCLPIERVGTAQGVMFIALDVWLLILPATQVWRLNMKKSRKFGVTLMFGMGIFQPVSSKSRVRGMHQKRPEAERTRTQSLVTSVMTGLWSCLECYVAVFTACAPNTWKFIKHFVLRKRETARDSGFQENRQEMMADGPKTPSQAPTETADEV</sequence>
<evidence type="ECO:0000256" key="7">
    <source>
        <dbReference type="SAM" id="Phobius"/>
    </source>
</evidence>
<dbReference type="InterPro" id="IPR052337">
    <property type="entry name" value="SAT4-like"/>
</dbReference>
<comment type="similarity">
    <text evidence="5">Belongs to the SAT4 family.</text>
</comment>
<name>A0A8H6JEQ1_9PEZI</name>
<accession>A0A8H6JEQ1</accession>
<dbReference type="InterPro" id="IPR049326">
    <property type="entry name" value="Rhodopsin_dom_fungi"/>
</dbReference>
<comment type="subcellular location">
    <subcellularLocation>
        <location evidence="1">Membrane</location>
        <topology evidence="1">Multi-pass membrane protein</topology>
    </subcellularLocation>
</comment>
<evidence type="ECO:0000256" key="5">
    <source>
        <dbReference type="ARBA" id="ARBA00038359"/>
    </source>
</evidence>
<protein>
    <submittedName>
        <fullName evidence="9">CFEM domain-containing protein</fullName>
    </submittedName>
</protein>
<evidence type="ECO:0000313" key="9">
    <source>
        <dbReference type="EMBL" id="KAF6811301.1"/>
    </source>
</evidence>
<dbReference type="Pfam" id="PF20684">
    <property type="entry name" value="Fung_rhodopsin"/>
    <property type="match status" value="1"/>
</dbReference>
<keyword evidence="10" id="KW-1185">Reference proteome</keyword>